<dbReference type="RefSeq" id="WP_188413496.1">
    <property type="nucleotide sequence ID" value="NZ_BMDJ01000004.1"/>
</dbReference>
<dbReference type="Proteomes" id="UP000645390">
    <property type="component" value="Unassembled WGS sequence"/>
</dbReference>
<comment type="caution">
    <text evidence="5">The sequence shown here is derived from an EMBL/GenBank/DDBJ whole genome shotgun (WGS) entry which is preliminary data.</text>
</comment>
<evidence type="ECO:0008006" key="7">
    <source>
        <dbReference type="Google" id="ProtNLM"/>
    </source>
</evidence>
<dbReference type="InterPro" id="IPR008278">
    <property type="entry name" value="4-PPantetheinyl_Trfase_dom"/>
</dbReference>
<evidence type="ECO:0000256" key="1">
    <source>
        <dbReference type="ARBA" id="ARBA00010990"/>
    </source>
</evidence>
<evidence type="ECO:0000313" key="5">
    <source>
        <dbReference type="EMBL" id="GGI25682.1"/>
    </source>
</evidence>
<dbReference type="InterPro" id="IPR050559">
    <property type="entry name" value="P-Pant_transferase_sf"/>
</dbReference>
<organism evidence="5 6">
    <name type="scientific">Pedobacter mendelii</name>
    <dbReference type="NCBI Taxonomy" id="1908240"/>
    <lineage>
        <taxon>Bacteria</taxon>
        <taxon>Pseudomonadati</taxon>
        <taxon>Bacteroidota</taxon>
        <taxon>Sphingobacteriia</taxon>
        <taxon>Sphingobacteriales</taxon>
        <taxon>Sphingobacteriaceae</taxon>
        <taxon>Pedobacter</taxon>
    </lineage>
</organism>
<evidence type="ECO:0000259" key="4">
    <source>
        <dbReference type="Pfam" id="PF22624"/>
    </source>
</evidence>
<dbReference type="EMBL" id="BMDJ01000004">
    <property type="protein sequence ID" value="GGI25682.1"/>
    <property type="molecule type" value="Genomic_DNA"/>
</dbReference>
<dbReference type="InterPro" id="IPR055066">
    <property type="entry name" value="AASDHPPT_N"/>
</dbReference>
<keyword evidence="2" id="KW-0808">Transferase</keyword>
<evidence type="ECO:0000256" key="2">
    <source>
        <dbReference type="ARBA" id="ARBA00022679"/>
    </source>
</evidence>
<dbReference type="Pfam" id="PF01648">
    <property type="entry name" value="ACPS"/>
    <property type="match status" value="1"/>
</dbReference>
<dbReference type="Pfam" id="PF22624">
    <property type="entry name" value="AASDHPPT_N"/>
    <property type="match status" value="1"/>
</dbReference>
<dbReference type="SUPFAM" id="SSF56214">
    <property type="entry name" value="4'-phosphopantetheinyl transferase"/>
    <property type="match status" value="2"/>
</dbReference>
<comment type="similarity">
    <text evidence="1">Belongs to the P-Pant transferase superfamily. Gsp/Sfp/HetI/AcpT family.</text>
</comment>
<sequence>MSNLINNKLLWEDYEESILIDKKNVNIFKISLDIYQIIKEHFMLVLTDDELNKASKFKQESDTKRYVIGKFCTKMILAKMMNKKPADIHFEFSEYKKPYINDINFNISHSGDYVVIAFSTYSVGIDIEAINPVLDYQELIHQCFNGEEIKKIIDLDSFYLFWTRKESLLKATGEGLINDLPTINCTQEKTERFGIFYELKSFKLNDGYFLSIASSENQDIYKYWDLKTLTNIINFP</sequence>
<proteinExistence type="inferred from homology"/>
<gene>
    <name evidence="5" type="ORF">GCM10008119_18890</name>
</gene>
<evidence type="ECO:0000259" key="3">
    <source>
        <dbReference type="Pfam" id="PF01648"/>
    </source>
</evidence>
<dbReference type="InterPro" id="IPR037143">
    <property type="entry name" value="4-PPantetheinyl_Trfase_dom_sf"/>
</dbReference>
<name>A0ABQ2BJQ5_9SPHI</name>
<feature type="domain" description="4'-phosphopantetheinyl transferase" evidence="3">
    <location>
        <begin position="122"/>
        <end position="203"/>
    </location>
</feature>
<dbReference type="PANTHER" id="PTHR12215:SF10">
    <property type="entry name" value="L-AMINOADIPATE-SEMIALDEHYDE DEHYDROGENASE-PHOSPHOPANTETHEINYL TRANSFERASE"/>
    <property type="match status" value="1"/>
</dbReference>
<dbReference type="Gene3D" id="3.90.470.20">
    <property type="entry name" value="4'-phosphopantetheinyl transferase domain"/>
    <property type="match status" value="2"/>
</dbReference>
<protein>
    <recommendedName>
        <fullName evidence="7">4'-phosphopantetheinyl transferase</fullName>
    </recommendedName>
</protein>
<reference evidence="6" key="1">
    <citation type="journal article" date="2019" name="Int. J. Syst. Evol. Microbiol.">
        <title>The Global Catalogue of Microorganisms (GCM) 10K type strain sequencing project: providing services to taxonomists for standard genome sequencing and annotation.</title>
        <authorList>
            <consortium name="The Broad Institute Genomics Platform"/>
            <consortium name="The Broad Institute Genome Sequencing Center for Infectious Disease"/>
            <person name="Wu L."/>
            <person name="Ma J."/>
        </authorList>
    </citation>
    <scope>NUCLEOTIDE SEQUENCE [LARGE SCALE GENOMIC DNA]</scope>
    <source>
        <strain evidence="6">CCM 8939</strain>
    </source>
</reference>
<accession>A0ABQ2BJQ5</accession>
<feature type="domain" description="4'-phosphopantetheinyl transferase N-terminal" evidence="4">
    <location>
        <begin position="43"/>
        <end position="118"/>
    </location>
</feature>
<keyword evidence="6" id="KW-1185">Reference proteome</keyword>
<dbReference type="PANTHER" id="PTHR12215">
    <property type="entry name" value="PHOSPHOPANTETHEINE TRANSFERASE"/>
    <property type="match status" value="1"/>
</dbReference>
<evidence type="ECO:0000313" key="6">
    <source>
        <dbReference type="Proteomes" id="UP000645390"/>
    </source>
</evidence>